<dbReference type="InterPro" id="IPR038564">
    <property type="entry name" value="Maf1_sf"/>
</dbReference>
<organism evidence="1 2">
    <name type="scientific">Papaver nudicaule</name>
    <name type="common">Iceland poppy</name>
    <dbReference type="NCBI Taxonomy" id="74823"/>
    <lineage>
        <taxon>Eukaryota</taxon>
        <taxon>Viridiplantae</taxon>
        <taxon>Streptophyta</taxon>
        <taxon>Embryophyta</taxon>
        <taxon>Tracheophyta</taxon>
        <taxon>Spermatophyta</taxon>
        <taxon>Magnoliopsida</taxon>
        <taxon>Ranunculales</taxon>
        <taxon>Papaveraceae</taxon>
        <taxon>Papaveroideae</taxon>
        <taxon>Papaver</taxon>
    </lineage>
</organism>
<dbReference type="GO" id="GO:0005634">
    <property type="term" value="C:nucleus"/>
    <property type="evidence" value="ECO:0007669"/>
    <property type="project" value="TreeGrafter"/>
</dbReference>
<protein>
    <submittedName>
        <fullName evidence="1">Uncharacterized protein</fullName>
    </submittedName>
</protein>
<comment type="caution">
    <text evidence="1">The sequence shown here is derived from an EMBL/GenBank/DDBJ whole genome shotgun (WGS) entry which is preliminary data.</text>
</comment>
<name>A0AA41V5M7_PAPNU</name>
<accession>A0AA41V5M7</accession>
<reference evidence="1" key="1">
    <citation type="submission" date="2022-03" db="EMBL/GenBank/DDBJ databases">
        <title>A functionally conserved STORR gene fusion in Papaver species that diverged 16.8 million years ago.</title>
        <authorList>
            <person name="Catania T."/>
        </authorList>
    </citation>
    <scope>NUCLEOTIDE SEQUENCE</scope>
    <source>
        <strain evidence="1">S-191538</strain>
    </source>
</reference>
<evidence type="ECO:0000313" key="2">
    <source>
        <dbReference type="Proteomes" id="UP001177140"/>
    </source>
</evidence>
<dbReference type="GO" id="GO:0000994">
    <property type="term" value="F:RNA polymerase III core binding"/>
    <property type="evidence" value="ECO:0007669"/>
    <property type="project" value="TreeGrafter"/>
</dbReference>
<dbReference type="InterPro" id="IPR015257">
    <property type="entry name" value="Maf1"/>
</dbReference>
<gene>
    <name evidence="1" type="ORF">MKW94_024038</name>
</gene>
<dbReference type="AlphaFoldDB" id="A0AA41V5M7"/>
<dbReference type="PANTHER" id="PTHR22504:SF0">
    <property type="entry name" value="REPRESSOR OF RNA POLYMERASE III TRANSCRIPTION MAF1 HOMOLOG"/>
    <property type="match status" value="1"/>
</dbReference>
<dbReference type="PANTHER" id="PTHR22504">
    <property type="entry name" value="REPRESSOR OF RNA POLYMERASE III TRANSCRIPTION MAF1"/>
    <property type="match status" value="1"/>
</dbReference>
<keyword evidence="2" id="KW-1185">Reference proteome</keyword>
<dbReference type="Gene3D" id="3.40.1000.50">
    <property type="entry name" value="Repressor of RNA polymerase III transcription Maf1"/>
    <property type="match status" value="1"/>
</dbReference>
<dbReference type="GO" id="GO:0016480">
    <property type="term" value="P:negative regulation of transcription by RNA polymerase III"/>
    <property type="evidence" value="ECO:0007669"/>
    <property type="project" value="InterPro"/>
</dbReference>
<dbReference type="Proteomes" id="UP001177140">
    <property type="component" value="Unassembled WGS sequence"/>
</dbReference>
<dbReference type="EMBL" id="JAJJMA010114379">
    <property type="protein sequence ID" value="MCL7031656.1"/>
    <property type="molecule type" value="Genomic_DNA"/>
</dbReference>
<proteinExistence type="predicted"/>
<sequence>MKYLEYPNLDRINQFLSYVSFGEYCIRGSIEAYSCKPTGNDRKLSHSLDQEILDYLGQSADSDSASPAGILSRSRCWRIPKYF</sequence>
<evidence type="ECO:0000313" key="1">
    <source>
        <dbReference type="EMBL" id="MCL7031656.1"/>
    </source>
</evidence>